<dbReference type="EMBL" id="JAFNEN010001203">
    <property type="protein sequence ID" value="KAG8174487.1"/>
    <property type="molecule type" value="Genomic_DNA"/>
</dbReference>
<keyword evidence="2" id="KW-1185">Reference proteome</keyword>
<evidence type="ECO:0000313" key="2">
    <source>
        <dbReference type="Proteomes" id="UP000827092"/>
    </source>
</evidence>
<gene>
    <name evidence="1" type="ORF">JTE90_007657</name>
</gene>
<dbReference type="Proteomes" id="UP000827092">
    <property type="component" value="Unassembled WGS sequence"/>
</dbReference>
<evidence type="ECO:0000313" key="1">
    <source>
        <dbReference type="EMBL" id="KAG8174487.1"/>
    </source>
</evidence>
<proteinExistence type="predicted"/>
<accession>A0AAV6TRJ8</accession>
<dbReference type="AlphaFoldDB" id="A0AAV6TRJ8"/>
<sequence length="132" mass="14548">MENIHRTSSKKLCENCPTSPLSASKRLNGGFATRWVTCHKQESQPNYSLLPPNLKQHTATLINTKSECNSNHNFHPISNNTQQLLTTLSQRAINSPQLFTTQSQSANLHAATLHNTKSECAISCSTARSETA</sequence>
<organism evidence="1 2">
    <name type="scientific">Oedothorax gibbosus</name>
    <dbReference type="NCBI Taxonomy" id="931172"/>
    <lineage>
        <taxon>Eukaryota</taxon>
        <taxon>Metazoa</taxon>
        <taxon>Ecdysozoa</taxon>
        <taxon>Arthropoda</taxon>
        <taxon>Chelicerata</taxon>
        <taxon>Arachnida</taxon>
        <taxon>Araneae</taxon>
        <taxon>Araneomorphae</taxon>
        <taxon>Entelegynae</taxon>
        <taxon>Araneoidea</taxon>
        <taxon>Linyphiidae</taxon>
        <taxon>Erigoninae</taxon>
        <taxon>Oedothorax</taxon>
    </lineage>
</organism>
<comment type="caution">
    <text evidence="1">The sequence shown here is derived from an EMBL/GenBank/DDBJ whole genome shotgun (WGS) entry which is preliminary data.</text>
</comment>
<reference evidence="1 2" key="1">
    <citation type="journal article" date="2022" name="Nat. Ecol. Evol.">
        <title>A masculinizing supergene underlies an exaggerated male reproductive morph in a spider.</title>
        <authorList>
            <person name="Hendrickx F."/>
            <person name="De Corte Z."/>
            <person name="Sonet G."/>
            <person name="Van Belleghem S.M."/>
            <person name="Kostlbacher S."/>
            <person name="Vangestel C."/>
        </authorList>
    </citation>
    <scope>NUCLEOTIDE SEQUENCE [LARGE SCALE GENOMIC DNA]</scope>
    <source>
        <strain evidence="1">W744_W776</strain>
    </source>
</reference>
<protein>
    <submittedName>
        <fullName evidence="1">Uncharacterized protein</fullName>
    </submittedName>
</protein>
<name>A0AAV6TRJ8_9ARAC</name>